<dbReference type="RefSeq" id="XP_024773200.1">
    <property type="nucleotide sequence ID" value="XM_024915197.1"/>
</dbReference>
<dbReference type="Proteomes" id="UP000241690">
    <property type="component" value="Unassembled WGS sequence"/>
</dbReference>
<dbReference type="EMBL" id="KZ679681">
    <property type="protein sequence ID" value="PTB53523.1"/>
    <property type="molecule type" value="Genomic_DNA"/>
</dbReference>
<protein>
    <recommendedName>
        <fullName evidence="3">Transcription factor domain-containing protein</fullName>
    </recommendedName>
</protein>
<evidence type="ECO:0000313" key="2">
    <source>
        <dbReference type="Proteomes" id="UP000241690"/>
    </source>
</evidence>
<sequence>MLFTAAGAVFKVLHSSYSPDVDTELGNATLNQAISAMRKCSVENNDVAGRHAEIMRQLWLSTDTVSTPGCWQLPSLVHRRRFGASLAYDCLFYWRDNVGGQRSTGLNSSATRSDAVSEAASAATEHALSSNTPELQAQTNMDWASFAWASGMDLTADGFDSDI</sequence>
<dbReference type="STRING" id="983964.A0A2T4A951"/>
<evidence type="ECO:0008006" key="3">
    <source>
        <dbReference type="Google" id="ProtNLM"/>
    </source>
</evidence>
<keyword evidence="2" id="KW-1185">Reference proteome</keyword>
<name>A0A2T4A951_TRIHA</name>
<dbReference type="GeneID" id="36623764"/>
<proteinExistence type="predicted"/>
<organism evidence="1 2">
    <name type="scientific">Trichoderma harzianum CBS 226.95</name>
    <dbReference type="NCBI Taxonomy" id="983964"/>
    <lineage>
        <taxon>Eukaryota</taxon>
        <taxon>Fungi</taxon>
        <taxon>Dikarya</taxon>
        <taxon>Ascomycota</taxon>
        <taxon>Pezizomycotina</taxon>
        <taxon>Sordariomycetes</taxon>
        <taxon>Hypocreomycetidae</taxon>
        <taxon>Hypocreales</taxon>
        <taxon>Hypocreaceae</taxon>
        <taxon>Trichoderma</taxon>
    </lineage>
</organism>
<accession>A0A2T4A951</accession>
<reference evidence="1 2" key="1">
    <citation type="submission" date="2016-07" db="EMBL/GenBank/DDBJ databases">
        <title>Multiple horizontal gene transfer events from other fungi enriched the ability of initially mycotrophic Trichoderma (Ascomycota) to feed on dead plant biomass.</title>
        <authorList>
            <consortium name="DOE Joint Genome Institute"/>
            <person name="Aerts A."/>
            <person name="Atanasova L."/>
            <person name="Chenthamara K."/>
            <person name="Zhang J."/>
            <person name="Grujic M."/>
            <person name="Henrissat B."/>
            <person name="Kuo A."/>
            <person name="Salamov A."/>
            <person name="Lipzen A."/>
            <person name="Labutti K."/>
            <person name="Barry K."/>
            <person name="Miao Y."/>
            <person name="Rahimi M.J."/>
            <person name="Shen Q."/>
            <person name="Grigoriev I.V."/>
            <person name="Kubicek C.P."/>
            <person name="Druzhinina I.S."/>
        </authorList>
    </citation>
    <scope>NUCLEOTIDE SEQUENCE [LARGE SCALE GENOMIC DNA]</scope>
    <source>
        <strain evidence="1 2">CBS 226.95</strain>
    </source>
</reference>
<dbReference type="AlphaFoldDB" id="A0A2T4A951"/>
<evidence type="ECO:0000313" key="1">
    <source>
        <dbReference type="EMBL" id="PTB53523.1"/>
    </source>
</evidence>
<gene>
    <name evidence="1" type="ORF">M431DRAFT_440379</name>
</gene>